<dbReference type="InterPro" id="IPR041966">
    <property type="entry name" value="LOTUS-like"/>
</dbReference>
<evidence type="ECO:0000256" key="4">
    <source>
        <dbReference type="ARBA" id="ARBA00022723"/>
    </source>
</evidence>
<dbReference type="GO" id="GO:0005506">
    <property type="term" value="F:iron ion binding"/>
    <property type="evidence" value="ECO:0007669"/>
    <property type="project" value="InterPro"/>
</dbReference>
<protein>
    <recommendedName>
        <fullName evidence="9">HTH OST-type domain-containing protein</fullName>
    </recommendedName>
</protein>
<feature type="domain" description="HTH OST-type" evidence="9">
    <location>
        <begin position="1311"/>
        <end position="1384"/>
    </location>
</feature>
<dbReference type="InterPro" id="IPR035979">
    <property type="entry name" value="RBD_domain_sf"/>
</dbReference>
<feature type="domain" description="HTH OST-type" evidence="9">
    <location>
        <begin position="1408"/>
        <end position="1482"/>
    </location>
</feature>
<keyword evidence="3" id="KW-0349">Heme</keyword>
<dbReference type="Pfam" id="PF12872">
    <property type="entry name" value="OST-HTH"/>
    <property type="match status" value="5"/>
</dbReference>
<proteinExistence type="inferred from homology"/>
<dbReference type="SMART" id="SM00360">
    <property type="entry name" value="RRM"/>
    <property type="match status" value="1"/>
</dbReference>
<keyword evidence="4" id="KW-0479">Metal-binding</keyword>
<dbReference type="GO" id="GO:0004497">
    <property type="term" value="F:monooxygenase activity"/>
    <property type="evidence" value="ECO:0007669"/>
    <property type="project" value="UniProtKB-KW"/>
</dbReference>
<dbReference type="PROSITE" id="PS51644">
    <property type="entry name" value="HTH_OST"/>
    <property type="match status" value="4"/>
</dbReference>
<feature type="domain" description="HTH OST-type" evidence="9">
    <location>
        <begin position="1568"/>
        <end position="1642"/>
    </location>
</feature>
<feature type="domain" description="HTH OST-type" evidence="9">
    <location>
        <begin position="1484"/>
        <end position="1559"/>
    </location>
</feature>
<dbReference type="GO" id="GO:0020037">
    <property type="term" value="F:heme binding"/>
    <property type="evidence" value="ECO:0007669"/>
    <property type="project" value="InterPro"/>
</dbReference>
<evidence type="ECO:0000256" key="7">
    <source>
        <dbReference type="ARBA" id="ARBA00023004"/>
    </source>
</evidence>
<keyword evidence="5" id="KW-0694">RNA-binding</keyword>
<dbReference type="GO" id="GO:0003723">
    <property type="term" value="F:RNA binding"/>
    <property type="evidence" value="ECO:0007669"/>
    <property type="project" value="UniProtKB-KW"/>
</dbReference>
<dbReference type="GO" id="GO:0005789">
    <property type="term" value="C:endoplasmic reticulum membrane"/>
    <property type="evidence" value="ECO:0007669"/>
    <property type="project" value="UniProtKB-SubCell"/>
</dbReference>
<dbReference type="InterPro" id="IPR050196">
    <property type="entry name" value="Cytochrome_P450_Monoox"/>
</dbReference>
<evidence type="ECO:0000256" key="8">
    <source>
        <dbReference type="ARBA" id="ARBA00023033"/>
    </source>
</evidence>
<name>A0AAN7VCC4_9COLE</name>
<evidence type="ECO:0000256" key="1">
    <source>
        <dbReference type="ARBA" id="ARBA00001971"/>
    </source>
</evidence>
<dbReference type="InterPro" id="IPR012677">
    <property type="entry name" value="Nucleotide-bd_a/b_plait_sf"/>
</dbReference>
<dbReference type="GO" id="GO:0016705">
    <property type="term" value="F:oxidoreductase activity, acting on paired donors, with incorporation or reduction of molecular oxygen"/>
    <property type="evidence" value="ECO:0007669"/>
    <property type="project" value="InterPro"/>
</dbReference>
<dbReference type="InterPro" id="IPR001128">
    <property type="entry name" value="Cyt_P450"/>
</dbReference>
<gene>
    <name evidence="10" type="ORF">RI129_009351</name>
</gene>
<dbReference type="PANTHER" id="PTHR24291">
    <property type="entry name" value="CYTOCHROME P450 FAMILY 4"/>
    <property type="match status" value="1"/>
</dbReference>
<dbReference type="SUPFAM" id="SSF54928">
    <property type="entry name" value="RNA-binding domain, RBD"/>
    <property type="match status" value="1"/>
</dbReference>
<dbReference type="Pfam" id="PF00067">
    <property type="entry name" value="p450"/>
    <property type="match status" value="3"/>
</dbReference>
<comment type="cofactor">
    <cofactor evidence="1">
        <name>heme</name>
        <dbReference type="ChEBI" id="CHEBI:30413"/>
    </cofactor>
</comment>
<dbReference type="PRINTS" id="PR00463">
    <property type="entry name" value="EP450I"/>
</dbReference>
<keyword evidence="6" id="KW-0560">Oxidoreductase</keyword>
<dbReference type="Proteomes" id="UP001329430">
    <property type="component" value="Chromosome 7"/>
</dbReference>
<dbReference type="InterPro" id="IPR002401">
    <property type="entry name" value="Cyt_P450_E_grp-I"/>
</dbReference>
<evidence type="ECO:0000256" key="2">
    <source>
        <dbReference type="ARBA" id="ARBA00010617"/>
    </source>
</evidence>
<dbReference type="InterPro" id="IPR000504">
    <property type="entry name" value="RRM_dom"/>
</dbReference>
<keyword evidence="8" id="KW-0503">Monooxygenase</keyword>
<dbReference type="InterPro" id="IPR036396">
    <property type="entry name" value="Cyt_P450_sf"/>
</dbReference>
<dbReference type="SUPFAM" id="SSF48264">
    <property type="entry name" value="Cytochrome P450"/>
    <property type="match status" value="3"/>
</dbReference>
<comment type="caution">
    <text evidence="10">The sequence shown here is derived from an EMBL/GenBank/DDBJ whole genome shotgun (WGS) entry which is preliminary data.</text>
</comment>
<dbReference type="Gene3D" id="3.30.420.610">
    <property type="entry name" value="LOTUS domain-like"/>
    <property type="match status" value="2"/>
</dbReference>
<dbReference type="PANTHER" id="PTHR24291:SF177">
    <property type="entry name" value="CYTOCHROME P450 4AA1-RELATED"/>
    <property type="match status" value="1"/>
</dbReference>
<keyword evidence="7" id="KW-0408">Iron</keyword>
<dbReference type="Gene3D" id="1.10.630.10">
    <property type="entry name" value="Cytochrome P450"/>
    <property type="match status" value="5"/>
</dbReference>
<accession>A0AAN7VCC4</accession>
<evidence type="ECO:0000313" key="10">
    <source>
        <dbReference type="EMBL" id="KAK5640804.1"/>
    </source>
</evidence>
<evidence type="ECO:0000313" key="11">
    <source>
        <dbReference type="Proteomes" id="UP001329430"/>
    </source>
</evidence>
<keyword evidence="11" id="KW-1185">Reference proteome</keyword>
<dbReference type="EMBL" id="JAVRBK010000007">
    <property type="protein sequence ID" value="KAK5640804.1"/>
    <property type="molecule type" value="Genomic_DNA"/>
</dbReference>
<comment type="similarity">
    <text evidence="2">Belongs to the cytochrome P450 family.</text>
</comment>
<reference evidence="10 11" key="1">
    <citation type="journal article" date="2024" name="Insects">
        <title>An Improved Chromosome-Level Genome Assembly of the Firefly Pyrocoelia pectoralis.</title>
        <authorList>
            <person name="Fu X."/>
            <person name="Meyer-Rochow V.B."/>
            <person name="Ballantyne L."/>
            <person name="Zhu X."/>
        </authorList>
    </citation>
    <scope>NUCLEOTIDE SEQUENCE [LARGE SCALE GENOMIC DNA]</scope>
    <source>
        <strain evidence="10">XCY_ONT2</strain>
    </source>
</reference>
<sequence>MYKSETRSISIEETVDEHVEAEYKVVDENAERTEDAEGKVKTSEDARYKGTKYSEARKVDTLKKWLRLVHLALRLPGPPATPFFGNIFMLRDGTKFLQFLIDARRYNKSLVRGWISLIPIVGIGDPKHIQTILASTKQTDKSFPYTFMHTFLGQGLLTNNGNKWKLHRKYIQPYFHKSVLKQFIKAFTESSDLLVEQLHNKQEVNITKYINNCVLNILHCALFGIPVRDHDAKLNSPFNKGHLIMIERLKQPWYIFDFVYKFSSFSKHESTQKSTMQQFAKEILDQRRQGLGKSEWCLLDSFIEISEKYPRFDKTSVVEEICTFMLAGQDSVGAAVAFALYCLGKHPEVQQKVVEELDKVFKEHSEITMENLYDLVYLRQCIKESLRLYPSVPLISRELGEDVNLGRVSADMVTTSWFTKCGVGLSVVFLLILTLLKLKCWLRCVYLAFNLPGPHPAILWGNRKLHSSEAVKVFKCLHKLYGPLAKVWITFIPFIIISDPNCIKAVLGSAKQIDKNLLYGFLSRFFGMGLLTSSDKRRQSKSKLNWSLLDYLINVSKTHPEFGDEDIVDHICTFMLSGQDTVAGAISFTLYNLAKHPEVQQKVVDELEQIFEKHPKVDMNSLNQMVYLEQCINESLRLFPSIPLISKKLVEDVQLAYLIVSVFKLRYWARGVRLVFNLPRPTAVPLFGNVLMMKNTNEFLNFMMNLKCPLTGGWIAVIPVVIILDPKYVHKILSNTKETQKNFLYTFMDTFLGEGLLTTSGALLGIHIRDYETLQISPFNKGHLVILERLLQPWYILDRIYRLSSISKYESTQRLTLKEFAKKILDQRRKDVGKNEWCFLDSLIKVSENNPRFTDENIVDEICTFMLAGQDSVGSAISFTLYNLAKHPEVQQNVVDELDAVFRDHAEINMESLNKMVYMEQCIKESLRLYPSVPIISKKLVEDVQLDNHILPKGLNVLIPLIGIHRLEEYHPSPNKFKPERFSPSNQKDLSPYAFVPFSAGTKELHKPHLNFTIGIDNFIASCVCCLRYCDPIRAPLKFVSVCKWKILIVYRNLFTFKERAMNPMAVKELLFKDQNYVDVFNNNVSYNLRSKVSETWGLFAPLNGYDQHYTNYVNRNECKVPTELIVTNLDPTIAYMDLWTILLNIFKQFAKVLNVSVNVQPDGSLAANVKVSSQQEAQLAIAQLNHQWVGGKRILISHLHSIPDYNEVRFIIISLLQNVPGNQMPLFKFFELVRSRYHTSVSVSEVNRLKNVCKIMDGPNGRTIRLTQEASVCVPLQYENSPQPFCSTHCPNGLEIKGWEGVSLPNLRILLKVFQDQVTELLSSHNGVMPLLSFPVCYSVHFKKPLPEDNGGIPLEHLLTCVSNIEIITSNNNKNVKYVRMVNVKDGKMKEPEDPLTKTVPAPFIENVSLLCRQIGDLLKTVDQCQLLITRFVPTYHHHFGRQCRLADYGFTKLTDLFEAISHCVQILGYGEKKMITLTHTVQVRRFTSDLLRVLKGQALQRVSLGNFPVAYEKVFHKSFNPTDYGLCELEDLLAEISEGTVTVSKVDEVYTIAIPKREQTPEQIERTNQFRSEIEEFLCQSPYCSILFDKFIPAYHRHFARQCKVSDYGFTKLVELFEAIPETVEVEEVSDTERRVKLKLHTALEVLGGQIRSLILQSNLSTLLIDEMIDIFKQTHGYTLKSIPYQCRNLTELVLKLDSFVQVTYSRAGPLLSVINVDNQVLEIHTWALLRHPPHECTVNKFKYEYRIKFLTNAPVRQLDDLKTVLKISQDGDEQIISLTPMYILCAHLYQMLYEENGTIELNKVTELYFKKYGSTLSAKNYRVNSLDNLFRQMKFLINYQKNDGKVFLVLNKNLRNFGVPVPNVPRHSETWPPIPAHLHLGNLTRITPPKPDTPPPLGSLNPNANYSKENGETLKISIPEFGRPKFDINDGLISSSAFGVFFPSPWSRKIGGGGGTELVTGKNTLLDDSGYYGFNNFGQESPINSANW</sequence>
<evidence type="ECO:0000256" key="6">
    <source>
        <dbReference type="ARBA" id="ARBA00023002"/>
    </source>
</evidence>
<organism evidence="10 11">
    <name type="scientific">Pyrocoelia pectoralis</name>
    <dbReference type="NCBI Taxonomy" id="417401"/>
    <lineage>
        <taxon>Eukaryota</taxon>
        <taxon>Metazoa</taxon>
        <taxon>Ecdysozoa</taxon>
        <taxon>Arthropoda</taxon>
        <taxon>Hexapoda</taxon>
        <taxon>Insecta</taxon>
        <taxon>Pterygota</taxon>
        <taxon>Neoptera</taxon>
        <taxon>Endopterygota</taxon>
        <taxon>Coleoptera</taxon>
        <taxon>Polyphaga</taxon>
        <taxon>Elateriformia</taxon>
        <taxon>Elateroidea</taxon>
        <taxon>Lampyridae</taxon>
        <taxon>Lampyrinae</taxon>
        <taxon>Pyrocoelia</taxon>
    </lineage>
</organism>
<evidence type="ECO:0000256" key="3">
    <source>
        <dbReference type="ARBA" id="ARBA00022617"/>
    </source>
</evidence>
<dbReference type="InterPro" id="IPR045602">
    <property type="entry name" value="MARF1_LOTUS"/>
</dbReference>
<dbReference type="Pfam" id="PF19687">
    <property type="entry name" value="MARF1_LOTUS"/>
    <property type="match status" value="1"/>
</dbReference>
<dbReference type="InterPro" id="IPR025605">
    <property type="entry name" value="OST-HTH/LOTUS_dom"/>
</dbReference>
<evidence type="ECO:0000256" key="5">
    <source>
        <dbReference type="ARBA" id="ARBA00022884"/>
    </source>
</evidence>
<evidence type="ECO:0000259" key="9">
    <source>
        <dbReference type="PROSITE" id="PS51644"/>
    </source>
</evidence>
<dbReference type="Gene3D" id="3.30.70.330">
    <property type="match status" value="1"/>
</dbReference>